<proteinExistence type="predicted"/>
<evidence type="ECO:0000256" key="1">
    <source>
        <dbReference type="SAM" id="MobiDB-lite"/>
    </source>
</evidence>
<accession>A0A1C4W5K0</accession>
<feature type="region of interest" description="Disordered" evidence="1">
    <location>
        <begin position="1"/>
        <end position="21"/>
    </location>
</feature>
<feature type="domain" description="DUF397" evidence="2">
    <location>
        <begin position="6"/>
        <end position="58"/>
    </location>
</feature>
<organism evidence="3 4">
    <name type="scientific">Micromonospora haikouensis</name>
    <dbReference type="NCBI Taxonomy" id="686309"/>
    <lineage>
        <taxon>Bacteria</taxon>
        <taxon>Bacillati</taxon>
        <taxon>Actinomycetota</taxon>
        <taxon>Actinomycetes</taxon>
        <taxon>Micromonosporales</taxon>
        <taxon>Micromonosporaceae</taxon>
        <taxon>Micromonospora</taxon>
    </lineage>
</organism>
<dbReference type="Proteomes" id="UP000199375">
    <property type="component" value="Unassembled WGS sequence"/>
</dbReference>
<evidence type="ECO:0000259" key="2">
    <source>
        <dbReference type="Pfam" id="PF04149"/>
    </source>
</evidence>
<reference evidence="3 4" key="1">
    <citation type="submission" date="2016-06" db="EMBL/GenBank/DDBJ databases">
        <authorList>
            <person name="Kjaerup R.B."/>
            <person name="Dalgaard T.S."/>
            <person name="Juul-Madsen H.R."/>
        </authorList>
    </citation>
    <scope>NUCLEOTIDE SEQUENCE [LARGE SCALE GENOMIC DNA]</scope>
    <source>
        <strain evidence="3 4">DSM 45626</strain>
    </source>
</reference>
<gene>
    <name evidence="3" type="ORF">GA0070558_113102</name>
</gene>
<evidence type="ECO:0000313" key="4">
    <source>
        <dbReference type="Proteomes" id="UP000199375"/>
    </source>
</evidence>
<sequence length="69" mass="7121">MDLTGARWRTSTRSSGNGGDCVEVADNLPGVVLVRDSKDRAGATLTFAPAAWRGFVARTGSVARAGRAG</sequence>
<name>A0A1C4W5K0_9ACTN</name>
<evidence type="ECO:0000313" key="3">
    <source>
        <dbReference type="EMBL" id="SCE91455.1"/>
    </source>
</evidence>
<dbReference type="EMBL" id="FMCW01000013">
    <property type="protein sequence ID" value="SCE91455.1"/>
    <property type="molecule type" value="Genomic_DNA"/>
</dbReference>
<dbReference type="InterPro" id="IPR007278">
    <property type="entry name" value="DUF397"/>
</dbReference>
<protein>
    <recommendedName>
        <fullName evidence="2">DUF397 domain-containing protein</fullName>
    </recommendedName>
</protein>
<dbReference type="Pfam" id="PF04149">
    <property type="entry name" value="DUF397"/>
    <property type="match status" value="1"/>
</dbReference>
<dbReference type="AlphaFoldDB" id="A0A1C4W5K0"/>
<dbReference type="RefSeq" id="WP_091280041.1">
    <property type="nucleotide sequence ID" value="NZ_FMCW01000013.1"/>
</dbReference>